<gene>
    <name evidence="2" type="primary">ORF218643</name>
</gene>
<sequence>RRCTMRNTVLNLKKTKPQVLSTKDTAYLNGKRSPPSDKPDKIAEGKDKRKQESDLKRIQQKVEEQPPLTKPRQVFLTPSMEEL</sequence>
<name>A0A0B7C1B1_9EUPU</name>
<dbReference type="EMBL" id="HACG01051540">
    <property type="protein sequence ID" value="CEK98411.1"/>
    <property type="molecule type" value="Transcribed_RNA"/>
</dbReference>
<feature type="non-terminal residue" evidence="2">
    <location>
        <position position="1"/>
    </location>
</feature>
<dbReference type="AlphaFoldDB" id="A0A0B7C1B1"/>
<feature type="compositionally biased region" description="Polar residues" evidence="1">
    <location>
        <begin position="1"/>
        <end position="10"/>
    </location>
</feature>
<proteinExistence type="predicted"/>
<organism evidence="2">
    <name type="scientific">Arion vulgaris</name>
    <dbReference type="NCBI Taxonomy" id="1028688"/>
    <lineage>
        <taxon>Eukaryota</taxon>
        <taxon>Metazoa</taxon>
        <taxon>Spiralia</taxon>
        <taxon>Lophotrochozoa</taxon>
        <taxon>Mollusca</taxon>
        <taxon>Gastropoda</taxon>
        <taxon>Heterobranchia</taxon>
        <taxon>Euthyneura</taxon>
        <taxon>Panpulmonata</taxon>
        <taxon>Eupulmonata</taxon>
        <taxon>Stylommatophora</taxon>
        <taxon>Helicina</taxon>
        <taxon>Arionoidea</taxon>
        <taxon>Arionidae</taxon>
        <taxon>Arion</taxon>
    </lineage>
</organism>
<feature type="region of interest" description="Disordered" evidence="1">
    <location>
        <begin position="1"/>
        <end position="83"/>
    </location>
</feature>
<evidence type="ECO:0000256" key="1">
    <source>
        <dbReference type="SAM" id="MobiDB-lite"/>
    </source>
</evidence>
<protein>
    <submittedName>
        <fullName evidence="2">Uncharacterized protein</fullName>
    </submittedName>
</protein>
<feature type="compositionally biased region" description="Basic and acidic residues" evidence="1">
    <location>
        <begin position="34"/>
        <end position="64"/>
    </location>
</feature>
<feature type="non-terminal residue" evidence="2">
    <location>
        <position position="83"/>
    </location>
</feature>
<reference evidence="2" key="1">
    <citation type="submission" date="2014-12" db="EMBL/GenBank/DDBJ databases">
        <title>Insight into the proteome of Arion vulgaris.</title>
        <authorList>
            <person name="Aradska J."/>
            <person name="Bulat T."/>
            <person name="Smidak R."/>
            <person name="Sarate P."/>
            <person name="Gangsoo J."/>
            <person name="Sialana F."/>
            <person name="Bilban M."/>
            <person name="Lubec G."/>
        </authorList>
    </citation>
    <scope>NUCLEOTIDE SEQUENCE</scope>
    <source>
        <tissue evidence="2">Skin</tissue>
    </source>
</reference>
<evidence type="ECO:0000313" key="2">
    <source>
        <dbReference type="EMBL" id="CEK98411.1"/>
    </source>
</evidence>
<accession>A0A0B7C1B1</accession>